<proteinExistence type="predicted"/>
<organism evidence="3 4">
    <name type="scientific">Cellulosimicrobium composti</name>
    <dbReference type="NCBI Taxonomy" id="2672572"/>
    <lineage>
        <taxon>Bacteria</taxon>
        <taxon>Bacillati</taxon>
        <taxon>Actinomycetota</taxon>
        <taxon>Actinomycetes</taxon>
        <taxon>Micrococcales</taxon>
        <taxon>Promicromonosporaceae</taxon>
        <taxon>Cellulosimicrobium</taxon>
    </lineage>
</organism>
<feature type="region of interest" description="Disordered" evidence="1">
    <location>
        <begin position="1"/>
        <end position="23"/>
    </location>
</feature>
<feature type="compositionally biased region" description="Low complexity" evidence="1">
    <location>
        <begin position="1"/>
        <end position="10"/>
    </location>
</feature>
<protein>
    <recommendedName>
        <fullName evidence="5">ABC transporter permease</fullName>
    </recommendedName>
</protein>
<accession>A0A6N7ZJ16</accession>
<evidence type="ECO:0000313" key="3">
    <source>
        <dbReference type="EMBL" id="MTG89402.1"/>
    </source>
</evidence>
<evidence type="ECO:0000256" key="1">
    <source>
        <dbReference type="SAM" id="MobiDB-lite"/>
    </source>
</evidence>
<dbReference type="RefSeq" id="WP_196217225.1">
    <property type="nucleotide sequence ID" value="NZ_WMKA01000021.1"/>
</dbReference>
<dbReference type="EMBL" id="WMKA01000021">
    <property type="protein sequence ID" value="MTG89402.1"/>
    <property type="molecule type" value="Genomic_DNA"/>
</dbReference>
<feature type="transmembrane region" description="Helical" evidence="2">
    <location>
        <begin position="193"/>
        <end position="210"/>
    </location>
</feature>
<keyword evidence="2" id="KW-1133">Transmembrane helix</keyword>
<sequence>MGGVPATATARRARPARDPRPRGVTLGRVVASEADKLTSLRSTGWLALATVAAAAATAWGLGMFARPEPGASGAPIAVAGAVLSQLGFLVLGARTGADEYRSGTARSTFAAVPRRLPVLAGQALVTAAAALVVAVIALGAAVAATAGLRAAAGLALDVTDPETARLLAGFVLHQTGVALVGLGLGALVRRPDAALVAGVLALVVLDHLLATNPGRVADTARALLPGAGARVLLDDGRLDALAAGSLGPHPGPWSGYLVLAAWAAALLAAAAYRLRRGDVT</sequence>
<gene>
    <name evidence="3" type="ORF">GJV82_10665</name>
</gene>
<evidence type="ECO:0000313" key="4">
    <source>
        <dbReference type="Proteomes" id="UP000440668"/>
    </source>
</evidence>
<keyword evidence="2" id="KW-0812">Transmembrane</keyword>
<feature type="transmembrane region" description="Helical" evidence="2">
    <location>
        <begin position="45"/>
        <end position="64"/>
    </location>
</feature>
<evidence type="ECO:0000256" key="2">
    <source>
        <dbReference type="SAM" id="Phobius"/>
    </source>
</evidence>
<keyword evidence="2" id="KW-0472">Membrane</keyword>
<feature type="transmembrane region" description="Helical" evidence="2">
    <location>
        <begin position="76"/>
        <end position="97"/>
    </location>
</feature>
<feature type="transmembrane region" description="Helical" evidence="2">
    <location>
        <begin position="166"/>
        <end position="186"/>
    </location>
</feature>
<evidence type="ECO:0008006" key="5">
    <source>
        <dbReference type="Google" id="ProtNLM"/>
    </source>
</evidence>
<name>A0A6N7ZJ16_9MICO</name>
<feature type="transmembrane region" description="Helical" evidence="2">
    <location>
        <begin position="118"/>
        <end position="146"/>
    </location>
</feature>
<comment type="caution">
    <text evidence="3">The sequence shown here is derived from an EMBL/GenBank/DDBJ whole genome shotgun (WGS) entry which is preliminary data.</text>
</comment>
<dbReference type="AlphaFoldDB" id="A0A6N7ZJ16"/>
<reference evidence="3 4" key="1">
    <citation type="submission" date="2019-11" db="EMBL/GenBank/DDBJ databases">
        <title>Cellulosimicrobium composti sp. nov. isolated from a compost.</title>
        <authorList>
            <person name="Yang Y."/>
        </authorList>
    </citation>
    <scope>NUCLEOTIDE SEQUENCE [LARGE SCALE GENOMIC DNA]</scope>
    <source>
        <strain evidence="3 4">BIT-GX5</strain>
    </source>
</reference>
<dbReference type="Proteomes" id="UP000440668">
    <property type="component" value="Unassembled WGS sequence"/>
</dbReference>
<feature type="transmembrane region" description="Helical" evidence="2">
    <location>
        <begin position="253"/>
        <end position="274"/>
    </location>
</feature>